<dbReference type="PANTHER" id="PTHR43798">
    <property type="entry name" value="MONOACYLGLYCEROL LIPASE"/>
    <property type="match status" value="1"/>
</dbReference>
<dbReference type="InterPro" id="IPR000639">
    <property type="entry name" value="Epox_hydrolase-like"/>
</dbReference>
<accession>A0ABQ1IQK8</accession>
<keyword evidence="1 3" id="KW-0378">Hydrolase</keyword>
<dbReference type="SUPFAM" id="SSF53474">
    <property type="entry name" value="alpha/beta-Hydrolases"/>
    <property type="match status" value="1"/>
</dbReference>
<dbReference type="PRINTS" id="PR00412">
    <property type="entry name" value="EPOXHYDRLASE"/>
</dbReference>
<dbReference type="InterPro" id="IPR000073">
    <property type="entry name" value="AB_hydrolase_1"/>
</dbReference>
<dbReference type="InterPro" id="IPR050266">
    <property type="entry name" value="AB_hydrolase_sf"/>
</dbReference>
<dbReference type="PANTHER" id="PTHR43798:SF31">
    <property type="entry name" value="AB HYDROLASE SUPERFAMILY PROTEIN YCLE"/>
    <property type="match status" value="1"/>
</dbReference>
<evidence type="ECO:0000259" key="2">
    <source>
        <dbReference type="Pfam" id="PF00561"/>
    </source>
</evidence>
<proteinExistence type="predicted"/>
<dbReference type="PRINTS" id="PR00111">
    <property type="entry name" value="ABHYDROLASE"/>
</dbReference>
<dbReference type="Pfam" id="PF00561">
    <property type="entry name" value="Abhydrolase_1"/>
    <property type="match status" value="1"/>
</dbReference>
<reference evidence="4" key="1">
    <citation type="journal article" date="2019" name="Int. J. Syst. Evol. Microbiol.">
        <title>The Global Catalogue of Microorganisms (GCM) 10K type strain sequencing project: providing services to taxonomists for standard genome sequencing and annotation.</title>
        <authorList>
            <consortium name="The Broad Institute Genomics Platform"/>
            <consortium name="The Broad Institute Genome Sequencing Center for Infectious Disease"/>
            <person name="Wu L."/>
            <person name="Ma J."/>
        </authorList>
    </citation>
    <scope>NUCLEOTIDE SEQUENCE [LARGE SCALE GENOMIC DNA]</scope>
    <source>
        <strain evidence="4">CGMCC 1.10188</strain>
    </source>
</reference>
<evidence type="ECO:0000313" key="3">
    <source>
        <dbReference type="EMBL" id="GGB48475.1"/>
    </source>
</evidence>
<dbReference type="PROSITE" id="PS51318">
    <property type="entry name" value="TAT"/>
    <property type="match status" value="1"/>
</dbReference>
<dbReference type="InterPro" id="IPR029058">
    <property type="entry name" value="AB_hydrolase_fold"/>
</dbReference>
<keyword evidence="4" id="KW-1185">Reference proteome</keyword>
<name>A0ABQ1IQK8_9PROT</name>
<gene>
    <name evidence="3" type="ORF">GCM10011505_31940</name>
</gene>
<dbReference type="EMBL" id="BMDZ01000039">
    <property type="protein sequence ID" value="GGB48475.1"/>
    <property type="molecule type" value="Genomic_DNA"/>
</dbReference>
<dbReference type="Gene3D" id="3.40.50.1820">
    <property type="entry name" value="alpha/beta hydrolase"/>
    <property type="match status" value="1"/>
</dbReference>
<dbReference type="Proteomes" id="UP000603352">
    <property type="component" value="Unassembled WGS sequence"/>
</dbReference>
<feature type="domain" description="AB hydrolase-1" evidence="2">
    <location>
        <begin position="81"/>
        <end position="311"/>
    </location>
</feature>
<dbReference type="GO" id="GO:0016787">
    <property type="term" value="F:hydrolase activity"/>
    <property type="evidence" value="ECO:0007669"/>
    <property type="project" value="UniProtKB-KW"/>
</dbReference>
<protein>
    <submittedName>
        <fullName evidence="3">Alpha/beta hydrolase</fullName>
    </submittedName>
</protein>
<evidence type="ECO:0000313" key="4">
    <source>
        <dbReference type="Proteomes" id="UP000603352"/>
    </source>
</evidence>
<organism evidence="3 4">
    <name type="scientific">Tistrella bauzanensis</name>
    <dbReference type="NCBI Taxonomy" id="657419"/>
    <lineage>
        <taxon>Bacteria</taxon>
        <taxon>Pseudomonadati</taxon>
        <taxon>Pseudomonadota</taxon>
        <taxon>Alphaproteobacteria</taxon>
        <taxon>Geminicoccales</taxon>
        <taxon>Geminicoccaceae</taxon>
        <taxon>Tistrella</taxon>
    </lineage>
</organism>
<comment type="caution">
    <text evidence="3">The sequence shown here is derived from an EMBL/GenBank/DDBJ whole genome shotgun (WGS) entry which is preliminary data.</text>
</comment>
<sequence length="328" mass="34933">MPPSRRSFLAGSAGLVALAVDAAYAPRRAQGASATGAADHAAPAPNTDRAFVAARQPFVVRSTDGVMLAGEAQGDSQAPEILFIHGLRQSRLSWEKQFADPALAGFRLVGFDLRGHGDSDKPASLDAYRDADRWADEVAAVIAATGLRRPVLVGWSLGGYVAGAHLCKYGGARIAGTNLVDAVIRLSPDLLTKEAGDFTRTTTSHDLAERTAATADFLAACFHRQPTQVEMQRMLVVNGMTARAVNEGFVKTTTLDLEPVFKAYAGPILLTHGSHDRLVHVAMSELITAGHANSRLSLFDESGHSPFYEEPARYGQELAAFTTAAHRA</sequence>
<dbReference type="RefSeq" id="WP_188579668.1">
    <property type="nucleotide sequence ID" value="NZ_BMDZ01000039.1"/>
</dbReference>
<evidence type="ECO:0000256" key="1">
    <source>
        <dbReference type="ARBA" id="ARBA00022801"/>
    </source>
</evidence>
<dbReference type="InterPro" id="IPR006311">
    <property type="entry name" value="TAT_signal"/>
</dbReference>